<dbReference type="AlphaFoldDB" id="A0A4Q1SIF3"/>
<evidence type="ECO:0000256" key="2">
    <source>
        <dbReference type="SAM" id="Phobius"/>
    </source>
</evidence>
<name>A0A4Q1SIF3_9BACT</name>
<evidence type="ECO:0000256" key="1">
    <source>
        <dbReference type="SAM" id="MobiDB-lite"/>
    </source>
</evidence>
<evidence type="ECO:0000259" key="3">
    <source>
        <dbReference type="Pfam" id="PF13490"/>
    </source>
</evidence>
<feature type="region of interest" description="Disordered" evidence="1">
    <location>
        <begin position="1"/>
        <end position="21"/>
    </location>
</feature>
<dbReference type="Pfam" id="PF13490">
    <property type="entry name" value="zf-HC2"/>
    <property type="match status" value="1"/>
</dbReference>
<evidence type="ECO:0000313" key="4">
    <source>
        <dbReference type="EMBL" id="RXS97388.1"/>
    </source>
</evidence>
<keyword evidence="2" id="KW-1133">Transmembrane helix</keyword>
<protein>
    <submittedName>
        <fullName evidence="4">Zf-HC2 domain-containing protein</fullName>
    </submittedName>
</protein>
<proteinExistence type="predicted"/>
<feature type="transmembrane region" description="Helical" evidence="2">
    <location>
        <begin position="105"/>
        <end position="124"/>
    </location>
</feature>
<sequence length="305" mass="32840">MSERNPFDPHSKPAGQIPGHGLRRDLRCEEWEALLADALDSALPPGEDRAFSEHSATCATCGLLLSQAREGREWLSFLQPEPEMPADLVERILGRTSAATADRPLAVYGAPIAAGQGIAGGVLAMPARKFVPDSRMMMTAAMAFFSIALTLNLAGIRVTSLRLSDLTPASIENNLTRQFFGAKSQVVRYYNSLRVVYEFESKMRELRQDETTQPSHSGSQPATSDKPSSENQPPAANHHNGGRLEALPNAPHQDDALHGHPVLASNSLPGVDARPHRPAHTSGVPEHEVVALLALNTDQAEGSLA</sequence>
<feature type="region of interest" description="Disordered" evidence="1">
    <location>
        <begin position="206"/>
        <end position="284"/>
    </location>
</feature>
<reference evidence="4 5" key="1">
    <citation type="journal article" date="2016" name="Int. J. Syst. Evol. Microbiol.">
        <title>Acidipila dinghuensis sp. nov., an acidobacterium isolated from forest soil.</title>
        <authorList>
            <person name="Jiang Y.W."/>
            <person name="Wang J."/>
            <person name="Chen M.H."/>
            <person name="Lv Y.Y."/>
            <person name="Qiu L.H."/>
        </authorList>
    </citation>
    <scope>NUCLEOTIDE SEQUENCE [LARGE SCALE GENOMIC DNA]</scope>
    <source>
        <strain evidence="4 5">DHOF10</strain>
    </source>
</reference>
<feature type="compositionally biased region" description="Polar residues" evidence="1">
    <location>
        <begin position="211"/>
        <end position="234"/>
    </location>
</feature>
<feature type="transmembrane region" description="Helical" evidence="2">
    <location>
        <begin position="136"/>
        <end position="156"/>
    </location>
</feature>
<feature type="domain" description="Putative zinc-finger" evidence="3">
    <location>
        <begin position="28"/>
        <end position="61"/>
    </location>
</feature>
<keyword evidence="2" id="KW-0812">Transmembrane</keyword>
<dbReference type="InterPro" id="IPR027383">
    <property type="entry name" value="Znf_put"/>
</dbReference>
<dbReference type="OrthoDB" id="115182at2"/>
<comment type="caution">
    <text evidence="4">The sequence shown here is derived from an EMBL/GenBank/DDBJ whole genome shotgun (WGS) entry which is preliminary data.</text>
</comment>
<organism evidence="4 5">
    <name type="scientific">Silvibacterium dinghuense</name>
    <dbReference type="NCBI Taxonomy" id="1560006"/>
    <lineage>
        <taxon>Bacteria</taxon>
        <taxon>Pseudomonadati</taxon>
        <taxon>Acidobacteriota</taxon>
        <taxon>Terriglobia</taxon>
        <taxon>Terriglobales</taxon>
        <taxon>Acidobacteriaceae</taxon>
        <taxon>Silvibacterium</taxon>
    </lineage>
</organism>
<dbReference type="Proteomes" id="UP000290253">
    <property type="component" value="Unassembled WGS sequence"/>
</dbReference>
<dbReference type="EMBL" id="SDMK01000001">
    <property type="protein sequence ID" value="RXS97388.1"/>
    <property type="molecule type" value="Genomic_DNA"/>
</dbReference>
<feature type="compositionally biased region" description="Basic and acidic residues" evidence="1">
    <location>
        <begin position="1"/>
        <end position="11"/>
    </location>
</feature>
<evidence type="ECO:0000313" key="5">
    <source>
        <dbReference type="Proteomes" id="UP000290253"/>
    </source>
</evidence>
<accession>A0A4Q1SIF3</accession>
<dbReference type="RefSeq" id="WP_129207167.1">
    <property type="nucleotide sequence ID" value="NZ_BMGU01000001.1"/>
</dbReference>
<keyword evidence="5" id="KW-1185">Reference proteome</keyword>
<gene>
    <name evidence="4" type="ORF">ESZ00_05655</name>
</gene>
<keyword evidence="2" id="KW-0472">Membrane</keyword>